<gene>
    <name evidence="1" type="ORF">EKH77_11795</name>
</gene>
<keyword evidence="2" id="KW-1185">Reference proteome</keyword>
<dbReference type="EMBL" id="CP034587">
    <property type="protein sequence ID" value="AZQ71803.1"/>
    <property type="molecule type" value="Genomic_DNA"/>
</dbReference>
<dbReference type="Proteomes" id="UP000267900">
    <property type="component" value="Chromosome"/>
</dbReference>
<evidence type="ECO:0000313" key="2">
    <source>
        <dbReference type="Proteomes" id="UP000267900"/>
    </source>
</evidence>
<organism evidence="1 2">
    <name type="scientific">Streptomyces luteoverticillatus</name>
    <name type="common">Streptoverticillium luteoverticillatus</name>
    <dbReference type="NCBI Taxonomy" id="66425"/>
    <lineage>
        <taxon>Bacteria</taxon>
        <taxon>Bacillati</taxon>
        <taxon>Actinomycetota</taxon>
        <taxon>Actinomycetes</taxon>
        <taxon>Kitasatosporales</taxon>
        <taxon>Streptomycetaceae</taxon>
        <taxon>Streptomyces</taxon>
    </lineage>
</organism>
<evidence type="ECO:0008006" key="3">
    <source>
        <dbReference type="Google" id="ProtNLM"/>
    </source>
</evidence>
<dbReference type="RefSeq" id="WP_126914356.1">
    <property type="nucleotide sequence ID" value="NZ_CP034587.1"/>
</dbReference>
<accession>A0A3S9PHG0</accession>
<name>A0A3S9PHG0_STRLT</name>
<evidence type="ECO:0000313" key="1">
    <source>
        <dbReference type="EMBL" id="AZQ71803.1"/>
    </source>
</evidence>
<protein>
    <recommendedName>
        <fullName evidence="3">DUF397 domain-containing protein</fullName>
    </recommendedName>
</protein>
<reference evidence="1 2" key="1">
    <citation type="submission" date="2018-12" db="EMBL/GenBank/DDBJ databases">
        <title>The whole draft genome of Streptomyce luteoverticillatus CGMCC 15060.</title>
        <authorList>
            <person name="Feng Z."/>
            <person name="Chen G."/>
            <person name="Zhang J."/>
            <person name="Zhu H."/>
            <person name="Yu X."/>
            <person name="Zhang W."/>
            <person name="Zhang X."/>
        </authorList>
    </citation>
    <scope>NUCLEOTIDE SEQUENCE [LARGE SCALE GENOMIC DNA]</scope>
    <source>
        <strain evidence="1 2">CGMCC 15060</strain>
    </source>
</reference>
<dbReference type="AlphaFoldDB" id="A0A3S9PHG0"/>
<dbReference type="OrthoDB" id="4247050at2"/>
<sequence>MSDITWQTPLCGGNGGNSCLQIGHTSAGVPVLREATHPTELITTTHQGLRNLIEAAKRGDLDHLL</sequence>
<proteinExistence type="predicted"/>